<feature type="region of interest" description="Disordered" evidence="1">
    <location>
        <begin position="79"/>
        <end position="116"/>
    </location>
</feature>
<dbReference type="InterPro" id="IPR050210">
    <property type="entry name" value="tRNA_Adenine-N(6)_MTase"/>
</dbReference>
<dbReference type="PANTHER" id="PTHR47739">
    <property type="entry name" value="TRNA1(VAL) (ADENINE(37)-N6)-METHYLTRANSFERASE"/>
    <property type="match status" value="1"/>
</dbReference>
<feature type="compositionally biased region" description="Low complexity" evidence="1">
    <location>
        <begin position="354"/>
        <end position="367"/>
    </location>
</feature>
<dbReference type="SUPFAM" id="SSF53335">
    <property type="entry name" value="S-adenosyl-L-methionine-dependent methyltransferases"/>
    <property type="match status" value="1"/>
</dbReference>
<dbReference type="Gene3D" id="3.40.50.150">
    <property type="entry name" value="Vaccinia Virus protein VP39"/>
    <property type="match status" value="1"/>
</dbReference>
<gene>
    <name evidence="2" type="ORF">Naga_100138g1</name>
</gene>
<proteinExistence type="predicted"/>
<name>W7TK23_9STRA</name>
<dbReference type="AlphaFoldDB" id="W7TK23"/>
<evidence type="ECO:0000313" key="2">
    <source>
        <dbReference type="EMBL" id="EWM27420.1"/>
    </source>
</evidence>
<feature type="region of interest" description="Disordered" evidence="1">
    <location>
        <begin position="354"/>
        <end position="373"/>
    </location>
</feature>
<feature type="compositionally biased region" description="Low complexity" evidence="1">
    <location>
        <begin position="294"/>
        <end position="305"/>
    </location>
</feature>
<comment type="caution">
    <text evidence="2">The sequence shown here is derived from an EMBL/GenBank/DDBJ whole genome shotgun (WGS) entry which is preliminary data.</text>
</comment>
<dbReference type="EMBL" id="AZIL01000462">
    <property type="protein sequence ID" value="EWM27420.1"/>
    <property type="molecule type" value="Genomic_DNA"/>
</dbReference>
<protein>
    <recommendedName>
        <fullName evidence="4">Methyltransferase small domain-containing protein</fullName>
    </recommendedName>
</protein>
<organism evidence="2 3">
    <name type="scientific">Nannochloropsis gaditana</name>
    <dbReference type="NCBI Taxonomy" id="72520"/>
    <lineage>
        <taxon>Eukaryota</taxon>
        <taxon>Sar</taxon>
        <taxon>Stramenopiles</taxon>
        <taxon>Ochrophyta</taxon>
        <taxon>Eustigmatophyceae</taxon>
        <taxon>Eustigmatales</taxon>
        <taxon>Monodopsidaceae</taxon>
        <taxon>Nannochloropsis</taxon>
    </lineage>
</organism>
<dbReference type="OrthoDB" id="2099474at2759"/>
<accession>W7TK23</accession>
<feature type="region of interest" description="Disordered" evidence="1">
    <location>
        <begin position="283"/>
        <end position="305"/>
    </location>
</feature>
<evidence type="ECO:0008006" key="4">
    <source>
        <dbReference type="Google" id="ProtNLM"/>
    </source>
</evidence>
<dbReference type="InterPro" id="IPR029063">
    <property type="entry name" value="SAM-dependent_MTases_sf"/>
</dbReference>
<evidence type="ECO:0000313" key="3">
    <source>
        <dbReference type="Proteomes" id="UP000019335"/>
    </source>
</evidence>
<evidence type="ECO:0000256" key="1">
    <source>
        <dbReference type="SAM" id="MobiDB-lite"/>
    </source>
</evidence>
<feature type="region of interest" description="Disordered" evidence="1">
    <location>
        <begin position="475"/>
        <end position="495"/>
    </location>
</feature>
<keyword evidence="3" id="KW-1185">Reference proteome</keyword>
<sequence length="612" mass="66059">MHSISCFKCAGTGRVQIKRKVKRSHCAQDSPNDTPQSLTPLPKLQLAADEALVTKGNRTAQITRTCHVCQGRGEIVSTKKRRGMDKTGVVTIPRRPPDFKLRGPLRPSSMTSPQPQAGEALCCLSGDWRIFQPVGGHRYSTDDVVTAWIAGEEMRRGWGRELLRGVESDKADGKCAGLLLIRGGGEKQADGRREEVVRGAQEQGEGLRGLDLGCGLGSVLMMVCWQLPRLHAVGIEAQASSVERARRSLLVNGCADRACVRHGDFRNFFPLSSSGSAAAKIRTSLPAPPPPLSPLVSSSSSLSSPEPRAFEARTFHLITGTPPYFDGHGAPAPFHPADPPISVTSLSSCTSSTSSLALQSSPSTTSTVLKTKSGKARLRPSLLPAAEDQRPCNFELRGGVEAYIQTAVVALSGRGIFVMCASDLPGVEARVLRAAAAEDLTVLRKVEVEPKEGQPNLFAVYTMCHANVSPMAIEKKRRGQDGKDGSVERGESMTHRLKGRELDEENGNGATLSTGHECGFDMVASEPGMEGQRVKILGGVETGSVGLEGDARKHVSRQREHATRSSIKIRERLPVRKAMPSTLQSNPKASINRRTYAYRRVLHDMCMPDNEI</sequence>
<dbReference type="Proteomes" id="UP000019335">
    <property type="component" value="Chromosome 6"/>
</dbReference>
<reference evidence="2 3" key="1">
    <citation type="journal article" date="2014" name="Mol. Plant">
        <title>Chromosome Scale Genome Assembly and Transcriptome Profiling of Nannochloropsis gaditana in Nitrogen Depletion.</title>
        <authorList>
            <person name="Corteggiani Carpinelli E."/>
            <person name="Telatin A."/>
            <person name="Vitulo N."/>
            <person name="Forcato C."/>
            <person name="D'Angelo M."/>
            <person name="Schiavon R."/>
            <person name="Vezzi A."/>
            <person name="Giacometti G.M."/>
            <person name="Morosinotto T."/>
            <person name="Valle G."/>
        </authorList>
    </citation>
    <scope>NUCLEOTIDE SEQUENCE [LARGE SCALE GENOMIC DNA]</scope>
    <source>
        <strain evidence="2 3">B-31</strain>
    </source>
</reference>
<feature type="compositionally biased region" description="Basic and acidic residues" evidence="1">
    <location>
        <begin position="479"/>
        <end position="494"/>
    </location>
</feature>
<dbReference type="PANTHER" id="PTHR47739:SF1">
    <property type="entry name" value="TRNA1(VAL) (ADENINE(37)-N6)-METHYLTRANSFERASE"/>
    <property type="match status" value="1"/>
</dbReference>